<dbReference type="RefSeq" id="WP_138327815.1">
    <property type="nucleotide sequence ID" value="NZ_VCDI01000010.1"/>
</dbReference>
<keyword evidence="4" id="KW-1185">Reference proteome</keyword>
<evidence type="ECO:0000313" key="4">
    <source>
        <dbReference type="Proteomes" id="UP000305654"/>
    </source>
</evidence>
<sequence>MTMKTGPTAPLLVSLLGLLGLAACTSDRHQPATISLGLADTALADGSPQLALNVSQAVLARNPGDVNALERQGDAYYALGDNEHANASYSKALALRPASEAAMLGLCRTALAEDPEQALRRLDRVLAVDPQNRAARTDRGVALDLLGQHGAAQGEYRQVVALGGDNIAAKVDLGLSLAMSNDAAAAVQILQPIASEPDATARVRQDLAVALVMDGRTDDAQRVLLTQMSPDQARAAIVAYQELRDRPLTPQLLNHAT</sequence>
<dbReference type="Proteomes" id="UP000305654">
    <property type="component" value="Unassembled WGS sequence"/>
</dbReference>
<dbReference type="OrthoDB" id="7817412at2"/>
<dbReference type="Gene3D" id="1.25.40.10">
    <property type="entry name" value="Tetratricopeptide repeat domain"/>
    <property type="match status" value="2"/>
</dbReference>
<dbReference type="Pfam" id="PF13432">
    <property type="entry name" value="TPR_16"/>
    <property type="match status" value="2"/>
</dbReference>
<reference evidence="3 4" key="1">
    <citation type="submission" date="2019-05" db="EMBL/GenBank/DDBJ databases">
        <authorList>
            <person name="Pankratov T."/>
            <person name="Grouzdev D."/>
        </authorList>
    </citation>
    <scope>NUCLEOTIDE SEQUENCE [LARGE SCALE GENOMIC DNA]</scope>
    <source>
        <strain evidence="3 4">KEBCLARHB70R</strain>
    </source>
</reference>
<dbReference type="PROSITE" id="PS50005">
    <property type="entry name" value="TPR"/>
    <property type="match status" value="1"/>
</dbReference>
<keyword evidence="2" id="KW-0732">Signal</keyword>
<dbReference type="PROSITE" id="PS51257">
    <property type="entry name" value="PROKAR_LIPOPROTEIN"/>
    <property type="match status" value="1"/>
</dbReference>
<name>A0A5R9IZK1_9PROT</name>
<dbReference type="AlphaFoldDB" id="A0A5R9IZK1"/>
<feature type="signal peptide" evidence="2">
    <location>
        <begin position="1"/>
        <end position="22"/>
    </location>
</feature>
<protein>
    <submittedName>
        <fullName evidence="3">Tetratricopeptide repeat protein</fullName>
    </submittedName>
</protein>
<evidence type="ECO:0000256" key="1">
    <source>
        <dbReference type="PROSITE-ProRule" id="PRU00339"/>
    </source>
</evidence>
<feature type="repeat" description="TPR" evidence="1">
    <location>
        <begin position="66"/>
        <end position="99"/>
    </location>
</feature>
<evidence type="ECO:0000256" key="2">
    <source>
        <dbReference type="SAM" id="SignalP"/>
    </source>
</evidence>
<dbReference type="EMBL" id="VCDI01000010">
    <property type="protein sequence ID" value="TLU70874.1"/>
    <property type="molecule type" value="Genomic_DNA"/>
</dbReference>
<comment type="caution">
    <text evidence="3">The sequence shown here is derived from an EMBL/GenBank/DDBJ whole genome shotgun (WGS) entry which is preliminary data.</text>
</comment>
<gene>
    <name evidence="3" type="ORF">FE263_20020</name>
</gene>
<accession>A0A5R9IZK1</accession>
<evidence type="ECO:0000313" key="3">
    <source>
        <dbReference type="EMBL" id="TLU70874.1"/>
    </source>
</evidence>
<keyword evidence="1" id="KW-0802">TPR repeat</keyword>
<organism evidence="3 4">
    <name type="scientific">Lichenicoccus roseus</name>
    <dbReference type="NCBI Taxonomy" id="2683649"/>
    <lineage>
        <taxon>Bacteria</taxon>
        <taxon>Pseudomonadati</taxon>
        <taxon>Pseudomonadota</taxon>
        <taxon>Alphaproteobacteria</taxon>
        <taxon>Acetobacterales</taxon>
        <taxon>Acetobacteraceae</taxon>
        <taxon>Lichenicoccus</taxon>
    </lineage>
</organism>
<dbReference type="InterPro" id="IPR019734">
    <property type="entry name" value="TPR_rpt"/>
</dbReference>
<proteinExistence type="predicted"/>
<feature type="chain" id="PRO_5024430471" evidence="2">
    <location>
        <begin position="23"/>
        <end position="257"/>
    </location>
</feature>
<dbReference type="InterPro" id="IPR011990">
    <property type="entry name" value="TPR-like_helical_dom_sf"/>
</dbReference>
<dbReference type="SUPFAM" id="SSF48452">
    <property type="entry name" value="TPR-like"/>
    <property type="match status" value="1"/>
</dbReference>